<evidence type="ECO:0000256" key="6">
    <source>
        <dbReference type="ARBA" id="ARBA00022927"/>
    </source>
</evidence>
<protein>
    <submittedName>
        <fullName evidence="12">ABC transporter permease</fullName>
    </submittedName>
</protein>
<evidence type="ECO:0000256" key="10">
    <source>
        <dbReference type="SAM" id="MobiDB-lite"/>
    </source>
</evidence>
<dbReference type="PANTHER" id="PTHR43386">
    <property type="entry name" value="OLIGOPEPTIDE TRANSPORT SYSTEM PERMEASE PROTEIN APPC"/>
    <property type="match status" value="1"/>
</dbReference>
<evidence type="ECO:0000256" key="3">
    <source>
        <dbReference type="ARBA" id="ARBA00022475"/>
    </source>
</evidence>
<feature type="transmembrane region" description="Helical" evidence="9">
    <location>
        <begin position="148"/>
        <end position="171"/>
    </location>
</feature>
<dbReference type="InterPro" id="IPR035906">
    <property type="entry name" value="MetI-like_sf"/>
</dbReference>
<evidence type="ECO:0000256" key="4">
    <source>
        <dbReference type="ARBA" id="ARBA00022692"/>
    </source>
</evidence>
<keyword evidence="6" id="KW-0653">Protein transport</keyword>
<keyword evidence="3" id="KW-1003">Cell membrane</keyword>
<feature type="compositionally biased region" description="Basic and acidic residues" evidence="10">
    <location>
        <begin position="15"/>
        <end position="25"/>
    </location>
</feature>
<feature type="region of interest" description="Disordered" evidence="10">
    <location>
        <begin position="1"/>
        <end position="25"/>
    </location>
</feature>
<reference evidence="12 13" key="1">
    <citation type="journal article" date="2019" name="Environ. Microbiol.">
        <title>Species interactions and distinct microbial communities in high Arctic permafrost affected cryosols are associated with the CH4 and CO2 gas fluxes.</title>
        <authorList>
            <person name="Altshuler I."/>
            <person name="Hamel J."/>
            <person name="Turney S."/>
            <person name="Magnuson E."/>
            <person name="Levesque R."/>
            <person name="Greer C."/>
            <person name="Whyte L.G."/>
        </authorList>
    </citation>
    <scope>NUCLEOTIDE SEQUENCE [LARGE SCALE GENOMIC DNA]</scope>
    <source>
        <strain evidence="12 13">S9.3B</strain>
    </source>
</reference>
<evidence type="ECO:0000313" key="13">
    <source>
        <dbReference type="Proteomes" id="UP000317078"/>
    </source>
</evidence>
<dbReference type="GO" id="GO:0015833">
    <property type="term" value="P:peptide transport"/>
    <property type="evidence" value="ECO:0007669"/>
    <property type="project" value="UniProtKB-KW"/>
</dbReference>
<evidence type="ECO:0000256" key="5">
    <source>
        <dbReference type="ARBA" id="ARBA00022856"/>
    </source>
</evidence>
<evidence type="ECO:0000256" key="2">
    <source>
        <dbReference type="ARBA" id="ARBA00022448"/>
    </source>
</evidence>
<organism evidence="12 13">
    <name type="scientific">Muricoccus nepalensis</name>
    <dbReference type="NCBI Taxonomy" id="1854500"/>
    <lineage>
        <taxon>Bacteria</taxon>
        <taxon>Pseudomonadati</taxon>
        <taxon>Pseudomonadota</taxon>
        <taxon>Alphaproteobacteria</taxon>
        <taxon>Acetobacterales</taxon>
        <taxon>Roseomonadaceae</taxon>
        <taxon>Muricoccus</taxon>
    </lineage>
</organism>
<dbReference type="Proteomes" id="UP000317078">
    <property type="component" value="Unassembled WGS sequence"/>
</dbReference>
<dbReference type="AlphaFoldDB" id="A0A502GHN7"/>
<dbReference type="Gene3D" id="1.10.3720.10">
    <property type="entry name" value="MetI-like"/>
    <property type="match status" value="1"/>
</dbReference>
<evidence type="ECO:0000259" key="11">
    <source>
        <dbReference type="PROSITE" id="PS50928"/>
    </source>
</evidence>
<dbReference type="RefSeq" id="WP_140881112.1">
    <property type="nucleotide sequence ID" value="NZ_RCZP01000001.1"/>
</dbReference>
<name>A0A502GHN7_9PROT</name>
<feature type="domain" description="ABC transmembrane type-1" evidence="11">
    <location>
        <begin position="99"/>
        <end position="288"/>
    </location>
</feature>
<dbReference type="EMBL" id="RCZP01000001">
    <property type="protein sequence ID" value="TPG61385.1"/>
    <property type="molecule type" value="Genomic_DNA"/>
</dbReference>
<feature type="transmembrane region" description="Helical" evidence="9">
    <location>
        <begin position="103"/>
        <end position="128"/>
    </location>
</feature>
<dbReference type="GO" id="GO:0005886">
    <property type="term" value="C:plasma membrane"/>
    <property type="evidence" value="ECO:0007669"/>
    <property type="project" value="UniProtKB-SubCell"/>
</dbReference>
<dbReference type="Pfam" id="PF12911">
    <property type="entry name" value="OppC_N"/>
    <property type="match status" value="1"/>
</dbReference>
<keyword evidence="7 9" id="KW-1133">Transmembrane helix</keyword>
<accession>A0A502GHN7</accession>
<evidence type="ECO:0000256" key="9">
    <source>
        <dbReference type="RuleBase" id="RU363032"/>
    </source>
</evidence>
<comment type="subcellular location">
    <subcellularLocation>
        <location evidence="1 9">Cell membrane</location>
        <topology evidence="1 9">Multi-pass membrane protein</topology>
    </subcellularLocation>
</comment>
<sequence length="302" mass="31774">MSGASGAPLGSAVVEEARPRPARRRDGPLQRFMRHRLAVFGAAVIALLALACAIGPLLLPFTDTEIDIMQRFAPPFSGVHLLGTDPLGRDILARILMAGRISLSVGFAAMVISMLIGITVGLVAGYYGGWLGTVLMRFVDAMLCFPSIFLLLAVSSLVGPAVGSIIVLIAITSWMEVARIVEAQIRALKARDFAVAAEALGASDARVMLRELLPNAIAPIVVAATLNVAHAILAESYISFLGYGIQPPTPSWGNMLDNAQSYLTSAPWLAIFPGAAITLAVTSFNVIGDGLRDALDPRSGGR</sequence>
<dbReference type="GO" id="GO:0055085">
    <property type="term" value="P:transmembrane transport"/>
    <property type="evidence" value="ECO:0007669"/>
    <property type="project" value="InterPro"/>
</dbReference>
<feature type="transmembrane region" description="Helical" evidence="9">
    <location>
        <begin position="265"/>
        <end position="288"/>
    </location>
</feature>
<dbReference type="PANTHER" id="PTHR43386:SF1">
    <property type="entry name" value="D,D-DIPEPTIDE TRANSPORT SYSTEM PERMEASE PROTEIN DDPC-RELATED"/>
    <property type="match status" value="1"/>
</dbReference>
<keyword evidence="8 9" id="KW-0472">Membrane</keyword>
<comment type="caution">
    <text evidence="12">The sequence shown here is derived from an EMBL/GenBank/DDBJ whole genome shotgun (WGS) entry which is preliminary data.</text>
</comment>
<dbReference type="InterPro" id="IPR000515">
    <property type="entry name" value="MetI-like"/>
</dbReference>
<dbReference type="PROSITE" id="PS50928">
    <property type="entry name" value="ABC_TM1"/>
    <property type="match status" value="1"/>
</dbReference>
<evidence type="ECO:0000256" key="7">
    <source>
        <dbReference type="ARBA" id="ARBA00022989"/>
    </source>
</evidence>
<dbReference type="OrthoDB" id="9766870at2"/>
<dbReference type="GO" id="GO:0015031">
    <property type="term" value="P:protein transport"/>
    <property type="evidence" value="ECO:0007669"/>
    <property type="project" value="UniProtKB-KW"/>
</dbReference>
<keyword evidence="13" id="KW-1185">Reference proteome</keyword>
<evidence type="ECO:0000256" key="1">
    <source>
        <dbReference type="ARBA" id="ARBA00004651"/>
    </source>
</evidence>
<gene>
    <name evidence="12" type="ORF">EAH89_02215</name>
</gene>
<dbReference type="SUPFAM" id="SSF161098">
    <property type="entry name" value="MetI-like"/>
    <property type="match status" value="1"/>
</dbReference>
<evidence type="ECO:0000256" key="8">
    <source>
        <dbReference type="ARBA" id="ARBA00023136"/>
    </source>
</evidence>
<dbReference type="Pfam" id="PF00528">
    <property type="entry name" value="BPD_transp_1"/>
    <property type="match status" value="1"/>
</dbReference>
<feature type="transmembrane region" description="Helical" evidence="9">
    <location>
        <begin position="37"/>
        <end position="61"/>
    </location>
</feature>
<evidence type="ECO:0000313" key="12">
    <source>
        <dbReference type="EMBL" id="TPG61385.1"/>
    </source>
</evidence>
<keyword evidence="5" id="KW-0571">Peptide transport</keyword>
<keyword evidence="2 9" id="KW-0813">Transport</keyword>
<proteinExistence type="inferred from homology"/>
<keyword evidence="4 9" id="KW-0812">Transmembrane</keyword>
<comment type="similarity">
    <text evidence="9">Belongs to the binding-protein-dependent transport system permease family.</text>
</comment>
<dbReference type="CDD" id="cd06261">
    <property type="entry name" value="TM_PBP2"/>
    <property type="match status" value="1"/>
</dbReference>
<dbReference type="InterPro" id="IPR050366">
    <property type="entry name" value="BP-dependent_transpt_permease"/>
</dbReference>
<dbReference type="InterPro" id="IPR025966">
    <property type="entry name" value="OppC_N"/>
</dbReference>
<feature type="transmembrane region" description="Helical" evidence="9">
    <location>
        <begin position="216"/>
        <end position="245"/>
    </location>
</feature>